<evidence type="ECO:0000313" key="1">
    <source>
        <dbReference type="EMBL" id="EMT72954.1"/>
    </source>
</evidence>
<reference evidence="2" key="1">
    <citation type="submission" date="2012-09" db="EMBL/GenBank/DDBJ databases">
        <title>Genome sequencing and comparative transcriptomics of race 1 and race 4 of banana pathogen: Fusarium oxysporum f. sp. cubense.</title>
        <authorList>
            <person name="Fang X."/>
            <person name="Huang J."/>
        </authorList>
    </citation>
    <scope>NUCLEOTIDE SEQUENCE [LARGE SCALE GENOMIC DNA]</scope>
    <source>
        <strain evidence="2">race 4</strain>
    </source>
</reference>
<keyword evidence="2" id="KW-1185">Reference proteome</keyword>
<dbReference type="Proteomes" id="UP000016929">
    <property type="component" value="Unassembled WGS sequence"/>
</dbReference>
<accession>N1S4B9</accession>
<organism evidence="1 2">
    <name type="scientific">Fusarium oxysporum f. sp. cubense (strain race 4)</name>
    <name type="common">Panama disease fungus</name>
    <dbReference type="NCBI Taxonomy" id="2502994"/>
    <lineage>
        <taxon>Eukaryota</taxon>
        <taxon>Fungi</taxon>
        <taxon>Dikarya</taxon>
        <taxon>Ascomycota</taxon>
        <taxon>Pezizomycotina</taxon>
        <taxon>Sordariomycetes</taxon>
        <taxon>Hypocreomycetidae</taxon>
        <taxon>Hypocreales</taxon>
        <taxon>Nectriaceae</taxon>
        <taxon>Fusarium</taxon>
        <taxon>Fusarium oxysporum species complex</taxon>
    </lineage>
</organism>
<protein>
    <submittedName>
        <fullName evidence="1">Uncharacterized protein</fullName>
    </submittedName>
</protein>
<dbReference type="AlphaFoldDB" id="N1S4B9"/>
<evidence type="ECO:0000313" key="2">
    <source>
        <dbReference type="Proteomes" id="UP000016929"/>
    </source>
</evidence>
<dbReference type="EMBL" id="KB726253">
    <property type="protein sequence ID" value="EMT72954.1"/>
    <property type="molecule type" value="Genomic_DNA"/>
</dbReference>
<feature type="non-terminal residue" evidence="1">
    <location>
        <position position="1"/>
    </location>
</feature>
<dbReference type="HOGENOM" id="CLU_2711563_0_0_1"/>
<name>N1S4B9_FUSC4</name>
<reference evidence="2" key="2">
    <citation type="journal article" date="2014" name="PLoS ONE">
        <title>Genome and Transcriptome Analysis of the Fungal Pathogen Fusarium oxysporum f. sp. cubense Causing Banana Vascular Wilt Disease.</title>
        <authorList>
            <person name="Guo L."/>
            <person name="Han L."/>
            <person name="Yang L."/>
            <person name="Zeng H."/>
            <person name="Fan D."/>
            <person name="Zhu Y."/>
            <person name="Feng Y."/>
            <person name="Wang G."/>
            <person name="Peng C."/>
            <person name="Jiang X."/>
            <person name="Zhou D."/>
            <person name="Ni P."/>
            <person name="Liang C."/>
            <person name="Liu L."/>
            <person name="Wang J."/>
            <person name="Mao C."/>
            <person name="Fang X."/>
            <person name="Peng M."/>
            <person name="Huang J."/>
        </authorList>
    </citation>
    <scope>NUCLEOTIDE SEQUENCE [LARGE SCALE GENOMIC DNA]</scope>
    <source>
        <strain evidence="2">race 4</strain>
    </source>
</reference>
<gene>
    <name evidence="1" type="ORF">FOC4_g10000389</name>
</gene>
<sequence length="73" mass="8491">KPLSIREAADRFKASKSAISRHLKSMKLYGKPDFSDNSRRQPRNLNKSEERAITAYIIWLERVGFPCNQLLIE</sequence>
<proteinExistence type="predicted"/>